<gene>
    <name evidence="4" type="ORF">DIY07_00690</name>
</gene>
<keyword evidence="2" id="KW-0178">Competence</keyword>
<evidence type="ECO:0000313" key="5">
    <source>
        <dbReference type="Proteomes" id="UP000269148"/>
    </source>
</evidence>
<name>A0A3L8GQI1_STRIN</name>
<feature type="transmembrane region" description="Helical" evidence="3">
    <location>
        <begin position="20"/>
        <end position="40"/>
    </location>
</feature>
<dbReference type="InterPro" id="IPR016977">
    <property type="entry name" value="ComGF"/>
</dbReference>
<keyword evidence="3" id="KW-1133">Transmembrane helix</keyword>
<dbReference type="Pfam" id="PF15980">
    <property type="entry name" value="ComGF"/>
    <property type="match status" value="1"/>
</dbReference>
<dbReference type="GeneID" id="35765047"/>
<accession>A0A3L8GQI1</accession>
<dbReference type="EMBL" id="QLQD01000009">
    <property type="protein sequence ID" value="RLU59331.1"/>
    <property type="molecule type" value="Genomic_DNA"/>
</dbReference>
<sequence>MKSIKKSLALRKISLKAFTLLECMLALVILSGAILVYQGMTKSLFFNMSYLVENDQDKWLLFSQQLRAELTGARFEKVENNKLYVAKEGKQIAFGLSKQGDFRKTAANGHGYHPMLLDLKDAKISHHNKEITVSITWKSGLERVFLYAF</sequence>
<dbReference type="GO" id="GO:0009986">
    <property type="term" value="C:cell surface"/>
    <property type="evidence" value="ECO:0007669"/>
    <property type="project" value="UniProtKB-SubCell"/>
</dbReference>
<keyword evidence="3" id="KW-0812">Transmembrane</keyword>
<evidence type="ECO:0000256" key="1">
    <source>
        <dbReference type="ARBA" id="ARBA00004241"/>
    </source>
</evidence>
<dbReference type="NCBIfam" id="NF041002">
    <property type="entry name" value="pilin_ComGF"/>
    <property type="match status" value="1"/>
</dbReference>
<comment type="subcellular location">
    <subcellularLocation>
        <location evidence="1">Cell surface</location>
    </subcellularLocation>
</comment>
<dbReference type="AlphaFoldDB" id="A0A3L8GQI1"/>
<evidence type="ECO:0000313" key="4">
    <source>
        <dbReference type="EMBL" id="RLU59331.1"/>
    </source>
</evidence>
<organism evidence="4 5">
    <name type="scientific">Streptococcus iniae</name>
    <name type="common">Streptococcus shiloi</name>
    <dbReference type="NCBI Taxonomy" id="1346"/>
    <lineage>
        <taxon>Bacteria</taxon>
        <taxon>Bacillati</taxon>
        <taxon>Bacillota</taxon>
        <taxon>Bacilli</taxon>
        <taxon>Lactobacillales</taxon>
        <taxon>Streptococcaceae</taxon>
        <taxon>Streptococcus</taxon>
    </lineage>
</organism>
<protein>
    <submittedName>
        <fullName evidence="4">Competence protein ComGF</fullName>
    </submittedName>
</protein>
<comment type="caution">
    <text evidence="4">The sequence shown here is derived from an EMBL/GenBank/DDBJ whole genome shotgun (WGS) entry which is preliminary data.</text>
</comment>
<reference evidence="4 5" key="1">
    <citation type="submission" date="2018-06" db="EMBL/GenBank/DDBJ databases">
        <title>Mutators as drivers of adaptation in pathogenic bacteria and a risk factor for host jumps and vaccine escape.</title>
        <authorList>
            <person name="Barnes A.C."/>
            <person name="Silayeva O."/>
        </authorList>
    </citation>
    <scope>NUCLEOTIDE SEQUENCE [LARGE SCALE GENOMIC DNA]</scope>
    <source>
        <strain evidence="4 5">QMA0445</strain>
    </source>
</reference>
<proteinExistence type="predicted"/>
<dbReference type="OrthoDB" id="2231423at2"/>
<dbReference type="PIRSF" id="PIRSF031611">
    <property type="entry name" value="Competence_ComGF"/>
    <property type="match status" value="1"/>
</dbReference>
<dbReference type="STRING" id="1346.BMF34_00940"/>
<evidence type="ECO:0000256" key="3">
    <source>
        <dbReference type="SAM" id="Phobius"/>
    </source>
</evidence>
<dbReference type="NCBIfam" id="TIGR02532">
    <property type="entry name" value="IV_pilin_GFxxxE"/>
    <property type="match status" value="1"/>
</dbReference>
<evidence type="ECO:0000256" key="2">
    <source>
        <dbReference type="ARBA" id="ARBA00023287"/>
    </source>
</evidence>
<dbReference type="InterPro" id="IPR012902">
    <property type="entry name" value="N_methyl_site"/>
</dbReference>
<dbReference type="GO" id="GO:0030420">
    <property type="term" value="P:establishment of competence for transformation"/>
    <property type="evidence" value="ECO:0007669"/>
    <property type="project" value="UniProtKB-KW"/>
</dbReference>
<dbReference type="Proteomes" id="UP000269148">
    <property type="component" value="Unassembled WGS sequence"/>
</dbReference>
<keyword evidence="3" id="KW-0472">Membrane</keyword>
<dbReference type="RefSeq" id="WP_119773875.1">
    <property type="nucleotide sequence ID" value="NZ_CP010783.1"/>
</dbReference>